<comment type="function">
    <text evidence="7">Involved in both the arginine and lysine biosynthetic pathways.</text>
</comment>
<protein>
    <recommendedName>
        <fullName evidence="7">[LysW]-L-2-aminoadipate/[LysW]-L-glutamate phosphate reductase</fullName>
        <ecNumber evidence="7">1.2.1.103</ecNumber>
        <ecNumber evidence="7">1.2.1.106</ecNumber>
    </recommendedName>
</protein>
<comment type="caution">
    <text evidence="7">Lacks conserved residue(s) required for the propagation of feature annotation.</text>
</comment>
<dbReference type="GO" id="GO:0051287">
    <property type="term" value="F:NAD binding"/>
    <property type="evidence" value="ECO:0007669"/>
    <property type="project" value="InterPro"/>
</dbReference>
<keyword evidence="3 7" id="KW-0028">Amino-acid biosynthesis</keyword>
<dbReference type="Gene3D" id="3.40.50.720">
    <property type="entry name" value="NAD(P)-binding Rossmann-like Domain"/>
    <property type="match status" value="1"/>
</dbReference>
<dbReference type="EMBL" id="AP025226">
    <property type="protein sequence ID" value="BDB97051.1"/>
    <property type="molecule type" value="Genomic_DNA"/>
</dbReference>
<dbReference type="KEGG" id="scas:SACC_00680"/>
<evidence type="ECO:0000313" key="11">
    <source>
        <dbReference type="Proteomes" id="UP001319921"/>
    </source>
</evidence>
<dbReference type="InterPro" id="IPR023013">
    <property type="entry name" value="AGPR_AS"/>
</dbReference>
<gene>
    <name evidence="7" type="primary">lysY</name>
    <name evidence="10" type="ORF">SACC_00680</name>
</gene>
<evidence type="ECO:0000256" key="2">
    <source>
        <dbReference type="ARBA" id="ARBA00022571"/>
    </source>
</evidence>
<name>A0AAQ4CMM0_9CREN</name>
<comment type="similarity">
    <text evidence="7">Belongs to the NAGSA dehydrogenase family. Type 1 subfamily. LysY sub-subfamily.</text>
</comment>
<evidence type="ECO:0000256" key="1">
    <source>
        <dbReference type="ARBA" id="ARBA00022490"/>
    </source>
</evidence>
<dbReference type="PANTHER" id="PTHR32338">
    <property type="entry name" value="N-ACETYL-GAMMA-GLUTAMYL-PHOSPHATE REDUCTASE, CHLOROPLASTIC-RELATED-RELATED"/>
    <property type="match status" value="1"/>
</dbReference>
<dbReference type="CDD" id="cd23939">
    <property type="entry name" value="AGPR_1_C_LysY"/>
    <property type="match status" value="1"/>
</dbReference>
<keyword evidence="5 7" id="KW-0560">Oxidoreductase</keyword>
<dbReference type="SUPFAM" id="SSF55347">
    <property type="entry name" value="Glyceraldehyde-3-phosphate dehydrogenase-like, C-terminal domain"/>
    <property type="match status" value="1"/>
</dbReference>
<keyword evidence="6 7" id="KW-0457">Lysine biosynthesis</keyword>
<evidence type="ECO:0000256" key="8">
    <source>
        <dbReference type="PROSITE-ProRule" id="PRU10010"/>
    </source>
</evidence>
<sequence>MKDKVRVAVVGGSGYTGGELLRILSTHPKVEITMITSREYAGKPVSLVHPNLRGIISQNFTTFSLDKVSEKSDAVFLALPHGVSLNYVPKLFEMGLTIIDLSADFRLKNPELYKIWYGYEHPYPDLLDKAVYGLPELHYEELKNTKLVASPGCNATATILALAPVVAYNITDNKKFISDVKVSSSEGGAKPSEGSHHPERQNAIRPYDADGHRHSAEAEQELSRLAKTNISVSIVPHAVSSVRGVLASAHSWVSTDINEIEIWKKIAEFYRGRKFIRIVRGNIHPYPDPKYVIGSNFADIGFAYERRIGRLTTFSAIDNLMKGAAGQAVQAFNISMGFEEDEGLRIPPMRPG</sequence>
<evidence type="ECO:0000256" key="6">
    <source>
        <dbReference type="ARBA" id="ARBA00023154"/>
    </source>
</evidence>
<dbReference type="EC" id="1.2.1.106" evidence="7"/>
<comment type="pathway">
    <text evidence="7">Amino-acid biosynthesis; L-arginine biosynthesis.</text>
</comment>
<dbReference type="HAMAP" id="MF_00150">
    <property type="entry name" value="ArgC_type1"/>
    <property type="match status" value="1"/>
</dbReference>
<dbReference type="InterPro" id="IPR000534">
    <property type="entry name" value="Semialdehyde_DH_NAD-bd"/>
</dbReference>
<dbReference type="AlphaFoldDB" id="A0AAQ4CMM0"/>
<dbReference type="InterPro" id="IPR000706">
    <property type="entry name" value="AGPR_type-1"/>
</dbReference>
<dbReference type="Gene3D" id="3.30.360.10">
    <property type="entry name" value="Dihydrodipicolinate Reductase, domain 2"/>
    <property type="match status" value="1"/>
</dbReference>
<comment type="catalytic activity">
    <reaction evidence="7">
        <text>[amino-group carrier protein]-C-terminal-gamma-(L-glutamyl-5-semialdehyde)-L-glutamate + phosphate + NADP(+) = [amino-group carrier protein]-C-terminal-gamma-(5-phospho-L-glutamyl)-L-glutamate + NADPH + H(+)</text>
        <dbReference type="Rhea" id="RHEA:52668"/>
        <dbReference type="Rhea" id="RHEA-COMP:13313"/>
        <dbReference type="Rhea" id="RHEA-COMP:13327"/>
        <dbReference type="ChEBI" id="CHEBI:15378"/>
        <dbReference type="ChEBI" id="CHEBI:43474"/>
        <dbReference type="ChEBI" id="CHEBI:57783"/>
        <dbReference type="ChEBI" id="CHEBI:58349"/>
        <dbReference type="ChEBI" id="CHEBI:136717"/>
        <dbReference type="ChEBI" id="CHEBI:136761"/>
        <dbReference type="EC" id="1.2.1.106"/>
    </reaction>
</comment>
<dbReference type="InterPro" id="IPR050085">
    <property type="entry name" value="AGPR"/>
</dbReference>
<dbReference type="PANTHER" id="PTHR32338:SF11">
    <property type="entry name" value="[LYSW]-L-2-AMINOADIPATE_[LYSW]-L-GLUTAMATE PHOSPHATE REDUCTASE-RELATED"/>
    <property type="match status" value="1"/>
</dbReference>
<keyword evidence="4 7" id="KW-0521">NADP</keyword>
<proteinExistence type="inferred from homology"/>
<dbReference type="Proteomes" id="UP001319921">
    <property type="component" value="Chromosome"/>
</dbReference>
<evidence type="ECO:0000256" key="5">
    <source>
        <dbReference type="ARBA" id="ARBA00023002"/>
    </source>
</evidence>
<keyword evidence="11" id="KW-1185">Reference proteome</keyword>
<dbReference type="EC" id="1.2.1.103" evidence="7"/>
<dbReference type="Pfam" id="PF01118">
    <property type="entry name" value="Semialdhyde_dh"/>
    <property type="match status" value="1"/>
</dbReference>
<dbReference type="GO" id="GO:0005737">
    <property type="term" value="C:cytoplasm"/>
    <property type="evidence" value="ECO:0007669"/>
    <property type="project" value="UniProtKB-SubCell"/>
</dbReference>
<feature type="binding site" evidence="7">
    <location>
        <position position="319"/>
    </location>
    <ligand>
        <name>NADP(+)</name>
        <dbReference type="ChEBI" id="CHEBI:58349"/>
    </ligand>
</feature>
<dbReference type="SMART" id="SM00859">
    <property type="entry name" value="Semialdhyde_dh"/>
    <property type="match status" value="1"/>
</dbReference>
<keyword evidence="2 7" id="KW-0055">Arginine biosynthesis</keyword>
<dbReference type="RefSeq" id="WP_229571083.1">
    <property type="nucleotide sequence ID" value="NZ_AP025226.1"/>
</dbReference>
<evidence type="ECO:0000313" key="10">
    <source>
        <dbReference type="EMBL" id="BDB97051.1"/>
    </source>
</evidence>
<feature type="active site" evidence="7 8">
    <location>
        <position position="153"/>
    </location>
</feature>
<dbReference type="GO" id="GO:0019878">
    <property type="term" value="P:lysine biosynthetic process via aminoadipic acid"/>
    <property type="evidence" value="ECO:0007669"/>
    <property type="project" value="UniProtKB-UniRule"/>
</dbReference>
<dbReference type="GeneID" id="68864780"/>
<dbReference type="HAMAP" id="MF_02083">
    <property type="entry name" value="LysY"/>
    <property type="match status" value="1"/>
</dbReference>
<dbReference type="PROSITE" id="PS01224">
    <property type="entry name" value="ARGC"/>
    <property type="match status" value="1"/>
</dbReference>
<evidence type="ECO:0000259" key="9">
    <source>
        <dbReference type="SMART" id="SM00859"/>
    </source>
</evidence>
<organism evidence="10 11">
    <name type="scientific">Saccharolobus caldissimus</name>
    <dbReference type="NCBI Taxonomy" id="1702097"/>
    <lineage>
        <taxon>Archaea</taxon>
        <taxon>Thermoproteota</taxon>
        <taxon>Thermoprotei</taxon>
        <taxon>Sulfolobales</taxon>
        <taxon>Sulfolobaceae</taxon>
        <taxon>Saccharolobus</taxon>
    </lineage>
</organism>
<dbReference type="GO" id="GO:0070401">
    <property type="term" value="F:NADP+ binding"/>
    <property type="evidence" value="ECO:0007669"/>
    <property type="project" value="InterPro"/>
</dbReference>
<feature type="binding site" evidence="7">
    <location>
        <begin position="13"/>
        <end position="16"/>
    </location>
    <ligand>
        <name>NADP(+)</name>
        <dbReference type="ChEBI" id="CHEBI:58349"/>
    </ligand>
</feature>
<evidence type="ECO:0000256" key="3">
    <source>
        <dbReference type="ARBA" id="ARBA00022605"/>
    </source>
</evidence>
<reference evidence="10 11" key="1">
    <citation type="journal article" date="2022" name="Microbiol. Resour. Announc.">
        <title>Complete Genome Sequence of the Hyperthermophilic and Acidophilic Archaeon Saccharolobus caldissimus Strain HS-3T.</title>
        <authorList>
            <person name="Sakai H.D."/>
            <person name="Kurosawa N."/>
        </authorList>
    </citation>
    <scope>NUCLEOTIDE SEQUENCE [LARGE SCALE GENOMIC DNA]</scope>
    <source>
        <strain evidence="10 11">JCM32116</strain>
    </source>
</reference>
<feature type="domain" description="Semialdehyde dehydrogenase NAD-binding" evidence="9">
    <location>
        <begin position="6"/>
        <end position="145"/>
    </location>
</feature>
<evidence type="ECO:0000256" key="4">
    <source>
        <dbReference type="ARBA" id="ARBA00022857"/>
    </source>
</evidence>
<accession>A0AAQ4CMM0</accession>
<comment type="pathway">
    <text evidence="7">Amino-acid biosynthesis; L-lysine biosynthesis via AAA pathway; L-lysine from L-alpha-aminoadipate (Thermus route): step 3/5.</text>
</comment>
<dbReference type="CDD" id="cd17895">
    <property type="entry name" value="AGPR_1_N"/>
    <property type="match status" value="1"/>
</dbReference>
<dbReference type="SUPFAM" id="SSF51735">
    <property type="entry name" value="NAD(P)-binding Rossmann-fold domains"/>
    <property type="match status" value="1"/>
</dbReference>
<comment type="subcellular location">
    <subcellularLocation>
        <location evidence="7">Cytoplasm</location>
    </subcellularLocation>
</comment>
<dbReference type="GO" id="GO:0042450">
    <property type="term" value="P:L-arginine biosynthetic process via ornithine"/>
    <property type="evidence" value="ECO:0007669"/>
    <property type="project" value="UniProtKB-UniRule"/>
</dbReference>
<dbReference type="NCBIfam" id="TIGR01850">
    <property type="entry name" value="argC"/>
    <property type="match status" value="1"/>
</dbReference>
<keyword evidence="1 7" id="KW-0963">Cytoplasm</keyword>
<dbReference type="GO" id="GO:0003942">
    <property type="term" value="F:N-acetyl-gamma-glutamyl-phosphate reductase activity"/>
    <property type="evidence" value="ECO:0007669"/>
    <property type="project" value="InterPro"/>
</dbReference>
<evidence type="ECO:0000256" key="7">
    <source>
        <dbReference type="HAMAP-Rule" id="MF_02083"/>
    </source>
</evidence>
<dbReference type="InterPro" id="IPR058924">
    <property type="entry name" value="AGPR_dimerisation_dom"/>
</dbReference>
<comment type="catalytic activity">
    <reaction evidence="7">
        <text>[amino-group carrier protein]-C-terminal-N-(1-carboxy-5-oxopentan-1-yl)-L-glutamine + phosphate + NADP(+) = [amino-group carrier protein]-C-terminal-N-(1-carboxy-5-phosphooxy-5-oxopentan-1-yl)-L-glutamine + NADPH + H(+)</text>
        <dbReference type="Rhea" id="RHEA:41948"/>
        <dbReference type="Rhea" id="RHEA-COMP:9712"/>
        <dbReference type="Rhea" id="RHEA-COMP:9714"/>
        <dbReference type="ChEBI" id="CHEBI:15378"/>
        <dbReference type="ChEBI" id="CHEBI:43474"/>
        <dbReference type="ChEBI" id="CHEBI:57783"/>
        <dbReference type="ChEBI" id="CHEBI:58349"/>
        <dbReference type="ChEBI" id="CHEBI:78499"/>
        <dbReference type="ChEBI" id="CHEBI:78501"/>
        <dbReference type="EC" id="1.2.1.103"/>
    </reaction>
</comment>
<dbReference type="InterPro" id="IPR036291">
    <property type="entry name" value="NAD(P)-bd_dom_sf"/>
</dbReference>
<dbReference type="InterPro" id="IPR037535">
    <property type="entry name" value="LysY"/>
</dbReference>
<dbReference type="Pfam" id="PF22698">
    <property type="entry name" value="Semialdhyde_dhC_1"/>
    <property type="match status" value="1"/>
</dbReference>